<evidence type="ECO:0000256" key="8">
    <source>
        <dbReference type="ARBA" id="ARBA00022764"/>
    </source>
</evidence>
<evidence type="ECO:0000313" key="17">
    <source>
        <dbReference type="EMBL" id="MFA9459856.1"/>
    </source>
</evidence>
<keyword evidence="8 14" id="KW-0574">Periplasm</keyword>
<name>A0ABV4TRB2_9GAMM</name>
<keyword evidence="9 14" id="KW-0249">Electron transport</keyword>
<evidence type="ECO:0000256" key="10">
    <source>
        <dbReference type="ARBA" id="ARBA00023004"/>
    </source>
</evidence>
<dbReference type="PIRSF" id="PIRSF038455">
    <property type="entry name" value="SoxA"/>
    <property type="match status" value="1"/>
</dbReference>
<feature type="domain" description="Cytochrome c" evidence="16">
    <location>
        <begin position="51"/>
        <end position="139"/>
    </location>
</feature>
<dbReference type="SUPFAM" id="SSF46626">
    <property type="entry name" value="Cytochrome c"/>
    <property type="match status" value="2"/>
</dbReference>
<dbReference type="Gene3D" id="1.10.760.10">
    <property type="entry name" value="Cytochrome c-like domain"/>
    <property type="match status" value="2"/>
</dbReference>
<evidence type="ECO:0000256" key="1">
    <source>
        <dbReference type="ARBA" id="ARBA00004418"/>
    </source>
</evidence>
<protein>
    <recommendedName>
        <fullName evidence="14">SoxAX cytochrome complex subunit A</fullName>
        <ecNumber evidence="14">2.8.5.2</ecNumber>
    </recommendedName>
    <alternativeName>
        <fullName evidence="14">Protein SoxA</fullName>
    </alternativeName>
    <alternativeName>
        <fullName evidence="14">Sulfur oxidizing protein A</fullName>
    </alternativeName>
    <alternativeName>
        <fullName evidence="14">Thiosulfate-oxidizing multienzyme system protein SoxA</fullName>
    </alternativeName>
</protein>
<evidence type="ECO:0000256" key="15">
    <source>
        <dbReference type="SAM" id="SignalP"/>
    </source>
</evidence>
<evidence type="ECO:0000256" key="7">
    <source>
        <dbReference type="ARBA" id="ARBA00022729"/>
    </source>
</evidence>
<dbReference type="EC" id="2.8.5.2" evidence="14"/>
<gene>
    <name evidence="17" type="primary">soxA</name>
    <name evidence="17" type="ORF">ACERLL_03345</name>
</gene>
<evidence type="ECO:0000259" key="16">
    <source>
        <dbReference type="PROSITE" id="PS51007"/>
    </source>
</evidence>
<dbReference type="PROSITE" id="PS51007">
    <property type="entry name" value="CYTC"/>
    <property type="match status" value="1"/>
</dbReference>
<evidence type="ECO:0000256" key="9">
    <source>
        <dbReference type="ARBA" id="ARBA00022982"/>
    </source>
</evidence>
<keyword evidence="7 15" id="KW-0732">Signal</keyword>
<evidence type="ECO:0000256" key="14">
    <source>
        <dbReference type="PIRNR" id="PIRNR038455"/>
    </source>
</evidence>
<dbReference type="InterPro" id="IPR009056">
    <property type="entry name" value="Cyt_c-like_dom"/>
</dbReference>
<evidence type="ECO:0000256" key="6">
    <source>
        <dbReference type="ARBA" id="ARBA00022723"/>
    </source>
</evidence>
<comment type="catalytic activity">
    <reaction evidence="12 14">
        <text>L-cysteinyl-[SoxY protein] + thiosulfate + 2 Fe(III)-[cytochrome c] = S-sulfosulfanyl-L-cysteinyl-[SoxY protein] + 2 Fe(II)-[cytochrome c] + 2 H(+)</text>
        <dbReference type="Rhea" id="RHEA:56720"/>
        <dbReference type="Rhea" id="RHEA-COMP:10350"/>
        <dbReference type="Rhea" id="RHEA-COMP:14328"/>
        <dbReference type="Rhea" id="RHEA-COMP:14399"/>
        <dbReference type="Rhea" id="RHEA-COMP:14691"/>
        <dbReference type="ChEBI" id="CHEBI:15378"/>
        <dbReference type="ChEBI" id="CHEBI:29033"/>
        <dbReference type="ChEBI" id="CHEBI:29034"/>
        <dbReference type="ChEBI" id="CHEBI:29950"/>
        <dbReference type="ChEBI" id="CHEBI:33542"/>
        <dbReference type="ChEBI" id="CHEBI:139321"/>
        <dbReference type="EC" id="2.8.5.2"/>
    </reaction>
</comment>
<organism evidence="17 18">
    <name type="scientific">Thiohalorhabdus methylotrophus</name>
    <dbReference type="NCBI Taxonomy" id="3242694"/>
    <lineage>
        <taxon>Bacteria</taxon>
        <taxon>Pseudomonadati</taxon>
        <taxon>Pseudomonadota</taxon>
        <taxon>Gammaproteobacteria</taxon>
        <taxon>Thiohalorhabdales</taxon>
        <taxon>Thiohalorhabdaceae</taxon>
        <taxon>Thiohalorhabdus</taxon>
    </lineage>
</organism>
<dbReference type="NCBIfam" id="TIGR04484">
    <property type="entry name" value="thiosulf_SoxA"/>
    <property type="match status" value="1"/>
</dbReference>
<evidence type="ECO:0000256" key="5">
    <source>
        <dbReference type="ARBA" id="ARBA00022679"/>
    </source>
</evidence>
<evidence type="ECO:0000256" key="4">
    <source>
        <dbReference type="ARBA" id="ARBA00022617"/>
    </source>
</evidence>
<keyword evidence="6 14" id="KW-0479">Metal-binding</keyword>
<comment type="caution">
    <text evidence="17">The sequence shown here is derived from an EMBL/GenBank/DDBJ whole genome shotgun (WGS) entry which is preliminary data.</text>
</comment>
<dbReference type="Pfam" id="PF21342">
    <property type="entry name" value="SoxA-TsdA_cyt-c"/>
    <property type="match status" value="2"/>
</dbReference>
<keyword evidence="5 14" id="KW-0808">Transferase</keyword>
<evidence type="ECO:0000256" key="3">
    <source>
        <dbReference type="ARBA" id="ARBA00022448"/>
    </source>
</evidence>
<feature type="chain" id="PRO_5046200866" description="SoxAX cytochrome complex subunit A" evidence="15">
    <location>
        <begin position="24"/>
        <end position="290"/>
    </location>
</feature>
<keyword evidence="18" id="KW-1185">Reference proteome</keyword>
<keyword evidence="10 14" id="KW-0408">Iron</keyword>
<dbReference type="InterPro" id="IPR036909">
    <property type="entry name" value="Cyt_c-like_dom_sf"/>
</dbReference>
<comment type="subcellular location">
    <subcellularLocation>
        <location evidence="1 14">Periplasm</location>
    </subcellularLocation>
</comment>
<keyword evidence="3 14" id="KW-0813">Transport</keyword>
<reference evidence="17 18" key="1">
    <citation type="submission" date="2024-08" db="EMBL/GenBank/DDBJ databases">
        <title>Whole-genome sequencing of halo(alkali)philic microorganisms from hypersaline lakes.</title>
        <authorList>
            <person name="Sorokin D.Y."/>
            <person name="Merkel A.Y."/>
            <person name="Messina E."/>
            <person name="Yakimov M."/>
        </authorList>
    </citation>
    <scope>NUCLEOTIDE SEQUENCE [LARGE SCALE GENOMIC DNA]</scope>
    <source>
        <strain evidence="17 18">Cl-TMA</strain>
    </source>
</reference>
<comment type="subunit">
    <text evidence="2 14">Heterodimer of SoxA and SoxX.</text>
</comment>
<comment type="catalytic activity">
    <reaction evidence="13 14">
        <text>S-sulfanyl-L-cysteinyl-[SoxY protein] + thiosulfate + 2 Fe(III)-[cytochrome c] = S-(2-sulfodisulfanyl)-L-cysteinyl-[SoxY protein] + 2 Fe(II)-[cytochrome c] + 2 H(+)</text>
        <dbReference type="Rhea" id="RHEA:51224"/>
        <dbReference type="Rhea" id="RHEA-COMP:10350"/>
        <dbReference type="Rhea" id="RHEA-COMP:14399"/>
        <dbReference type="Rhea" id="RHEA-COMP:14689"/>
        <dbReference type="Rhea" id="RHEA-COMP:14690"/>
        <dbReference type="ChEBI" id="CHEBI:15378"/>
        <dbReference type="ChEBI" id="CHEBI:29033"/>
        <dbReference type="ChEBI" id="CHEBI:29034"/>
        <dbReference type="ChEBI" id="CHEBI:33542"/>
        <dbReference type="ChEBI" id="CHEBI:61963"/>
        <dbReference type="ChEBI" id="CHEBI:140664"/>
        <dbReference type="EC" id="2.8.5.2"/>
    </reaction>
</comment>
<proteinExistence type="inferred from homology"/>
<evidence type="ECO:0000256" key="13">
    <source>
        <dbReference type="ARBA" id="ARBA00048423"/>
    </source>
</evidence>
<evidence type="ECO:0000313" key="18">
    <source>
        <dbReference type="Proteomes" id="UP001575181"/>
    </source>
</evidence>
<dbReference type="RefSeq" id="WP_373654641.1">
    <property type="nucleotide sequence ID" value="NZ_JBGUAW010000002.1"/>
</dbReference>
<comment type="similarity">
    <text evidence="11 14">Belongs to the SoxA family.</text>
</comment>
<evidence type="ECO:0000256" key="12">
    <source>
        <dbReference type="ARBA" id="ARBA00048077"/>
    </source>
</evidence>
<dbReference type="Proteomes" id="UP001575181">
    <property type="component" value="Unassembled WGS sequence"/>
</dbReference>
<sequence>MKERLSVAAATLALLLGTSQAGAQLTGEEQQRAVSEEGAEAIGEQFNPGELDIDEGKALFQQEGPNGKSCASCHGEDGEDLKGAATQYPKVVDSVYPIGNTSGPELVHKGQKQGEALNPNKAIEDEGVRTLAMQINICRANNMDAEPWNWSQKHGKKMRYMTIFVKSLSTGMPLDIATDGKAKEYWEKGKKFYWMKRGQLNFACGTCHVLNGGMRIRGQILSDVRGQYNKFPTFRMKQQQTRLMHTRYRGCNRRVRAHDLPFQDPAYRALELYHGSLSNGEPMRVPGHSL</sequence>
<feature type="signal peptide" evidence="15">
    <location>
        <begin position="1"/>
        <end position="23"/>
    </location>
</feature>
<keyword evidence="4 14" id="KW-0349">Heme</keyword>
<evidence type="ECO:0000256" key="11">
    <source>
        <dbReference type="ARBA" id="ARBA00025746"/>
    </source>
</evidence>
<dbReference type="InterPro" id="IPR025710">
    <property type="entry name" value="SoxA"/>
</dbReference>
<evidence type="ECO:0000256" key="2">
    <source>
        <dbReference type="ARBA" id="ARBA00011530"/>
    </source>
</evidence>
<dbReference type="EMBL" id="JBGUAW010000002">
    <property type="protein sequence ID" value="MFA9459856.1"/>
    <property type="molecule type" value="Genomic_DNA"/>
</dbReference>
<accession>A0ABV4TRB2</accession>